<evidence type="ECO:0000313" key="4">
    <source>
        <dbReference type="Proteomes" id="UP000199290"/>
    </source>
</evidence>
<organism evidence="3 4">
    <name type="scientific">Marinobacter gudaonensis</name>
    <dbReference type="NCBI Taxonomy" id="375760"/>
    <lineage>
        <taxon>Bacteria</taxon>
        <taxon>Pseudomonadati</taxon>
        <taxon>Pseudomonadota</taxon>
        <taxon>Gammaproteobacteria</taxon>
        <taxon>Pseudomonadales</taxon>
        <taxon>Marinobacteraceae</taxon>
        <taxon>Marinobacter</taxon>
    </lineage>
</organism>
<dbReference type="InterPro" id="IPR007690">
    <property type="entry name" value="T2SS_GspM"/>
</dbReference>
<feature type="transmembrane region" description="Helical" evidence="2">
    <location>
        <begin position="25"/>
        <end position="47"/>
    </location>
</feature>
<dbReference type="STRING" id="375760.SAMN04488073_3258"/>
<gene>
    <name evidence="3" type="ORF">SAMN04488073_3258</name>
</gene>
<proteinExistence type="predicted"/>
<keyword evidence="2" id="KW-0812">Transmembrane</keyword>
<protein>
    <submittedName>
        <fullName evidence="3">MSHA biogenesis protein MshJ</fullName>
    </submittedName>
</protein>
<keyword evidence="4" id="KW-1185">Reference proteome</keyword>
<reference evidence="4" key="1">
    <citation type="submission" date="2016-10" db="EMBL/GenBank/DDBJ databases">
        <authorList>
            <person name="Varghese N."/>
            <person name="Submissions S."/>
        </authorList>
    </citation>
    <scope>NUCLEOTIDE SEQUENCE [LARGE SCALE GENOMIC DNA]</scope>
    <source>
        <strain evidence="4">CGMCC 1.6294</strain>
    </source>
</reference>
<dbReference type="AlphaFoldDB" id="A0A1I6I013"/>
<dbReference type="Proteomes" id="UP000199290">
    <property type="component" value="Unassembled WGS sequence"/>
</dbReference>
<name>A0A1I6I013_9GAMM</name>
<evidence type="ECO:0000256" key="1">
    <source>
        <dbReference type="SAM" id="Coils"/>
    </source>
</evidence>
<evidence type="ECO:0000313" key="3">
    <source>
        <dbReference type="EMBL" id="SFR60056.1"/>
    </source>
</evidence>
<dbReference type="EMBL" id="FOYV01000004">
    <property type="protein sequence ID" value="SFR60056.1"/>
    <property type="molecule type" value="Genomic_DNA"/>
</dbReference>
<keyword evidence="1" id="KW-0175">Coiled coil</keyword>
<dbReference type="GO" id="GO:0015627">
    <property type="term" value="C:type II protein secretion system complex"/>
    <property type="evidence" value="ECO:0007669"/>
    <property type="project" value="InterPro"/>
</dbReference>
<dbReference type="GO" id="GO:0015628">
    <property type="term" value="P:protein secretion by the type II secretion system"/>
    <property type="evidence" value="ECO:0007669"/>
    <property type="project" value="InterPro"/>
</dbReference>
<dbReference type="OrthoDB" id="9151209at2"/>
<keyword evidence="2" id="KW-0472">Membrane</keyword>
<accession>A0A1I6I013</accession>
<evidence type="ECO:0000256" key="2">
    <source>
        <dbReference type="SAM" id="Phobius"/>
    </source>
</evidence>
<sequence length="225" mass="25253">MALSFPDRLADLADRYNQRPVRERALMLATALVVLVVGGWELAVAPVQQEHQRLQNRLQALSADADSLLAQQQTLERELATDPSLSLRNQLSARQQRLEALNRQISDTTGELIAPRAMVSLLQTMLAAQDELELQGLELQKPTPVYAPSANTDSEQEAEPLLYAHEVELRIRGSYLQVLNYLERLEALDDRLGWVRLHYDAGNWPAGEATIRVRTLSLEPAWLGV</sequence>
<dbReference type="Pfam" id="PF04612">
    <property type="entry name" value="T2SSM"/>
    <property type="match status" value="1"/>
</dbReference>
<dbReference type="RefSeq" id="WP_091992230.1">
    <property type="nucleotide sequence ID" value="NZ_FOYV01000004.1"/>
</dbReference>
<keyword evidence="2" id="KW-1133">Transmembrane helix</keyword>
<feature type="coiled-coil region" evidence="1">
    <location>
        <begin position="44"/>
        <end position="104"/>
    </location>
</feature>